<organism evidence="1 2">
    <name type="scientific">Carya illinoinensis</name>
    <name type="common">Pecan</name>
    <dbReference type="NCBI Taxonomy" id="32201"/>
    <lineage>
        <taxon>Eukaryota</taxon>
        <taxon>Viridiplantae</taxon>
        <taxon>Streptophyta</taxon>
        <taxon>Embryophyta</taxon>
        <taxon>Tracheophyta</taxon>
        <taxon>Spermatophyta</taxon>
        <taxon>Magnoliopsida</taxon>
        <taxon>eudicotyledons</taxon>
        <taxon>Gunneridae</taxon>
        <taxon>Pentapetalae</taxon>
        <taxon>rosids</taxon>
        <taxon>fabids</taxon>
        <taxon>Fagales</taxon>
        <taxon>Juglandaceae</taxon>
        <taxon>Carya</taxon>
    </lineage>
</organism>
<evidence type="ECO:0000313" key="1">
    <source>
        <dbReference type="EMBL" id="KAG6663315.1"/>
    </source>
</evidence>
<comment type="caution">
    <text evidence="1">The sequence shown here is derived from an EMBL/GenBank/DDBJ whole genome shotgun (WGS) entry which is preliminary data.</text>
</comment>
<protein>
    <submittedName>
        <fullName evidence="1">Uncharacterized protein</fullName>
    </submittedName>
</protein>
<accession>A0A8T1R9N4</accession>
<name>A0A8T1R9N4_CARIL</name>
<dbReference type="EMBL" id="CM031810">
    <property type="protein sequence ID" value="KAG6663314.1"/>
    <property type="molecule type" value="Genomic_DNA"/>
</dbReference>
<dbReference type="EMBL" id="CM031810">
    <property type="protein sequence ID" value="KAG6663315.1"/>
    <property type="molecule type" value="Genomic_DNA"/>
</dbReference>
<reference evidence="1" key="1">
    <citation type="submission" date="2020-12" db="EMBL/GenBank/DDBJ databases">
        <title>WGS assembly of Carya illinoinensis cv. Pawnee.</title>
        <authorList>
            <person name="Platts A."/>
            <person name="Shu S."/>
            <person name="Wright S."/>
            <person name="Barry K."/>
            <person name="Edger P."/>
            <person name="Pires J.C."/>
            <person name="Schmutz J."/>
        </authorList>
    </citation>
    <scope>NUCLEOTIDE SEQUENCE</scope>
    <source>
        <tissue evidence="1">Leaf</tissue>
    </source>
</reference>
<sequence>MGRCLFEWKHSKLFAIAFLTMVPQWKGPSSLIVKMCKAMFPGRRVAQLAQQYTLKLLGCFHRFSFLN</sequence>
<evidence type="ECO:0000313" key="2">
    <source>
        <dbReference type="Proteomes" id="UP000811609"/>
    </source>
</evidence>
<proteinExistence type="predicted"/>
<dbReference type="Proteomes" id="UP000811609">
    <property type="component" value="Chromosome 2"/>
</dbReference>
<dbReference type="AlphaFoldDB" id="A0A8T1R9N4"/>
<keyword evidence="2" id="KW-1185">Reference proteome</keyword>
<gene>
    <name evidence="1" type="ORF">CIPAW_02G017600</name>
</gene>